<keyword evidence="3" id="KW-1185">Reference proteome</keyword>
<keyword evidence="1" id="KW-0472">Membrane</keyword>
<dbReference type="Proteomes" id="UP000652761">
    <property type="component" value="Unassembled WGS sequence"/>
</dbReference>
<accession>A0A843WG33</accession>
<evidence type="ECO:0000313" key="2">
    <source>
        <dbReference type="EMBL" id="MQM01880.1"/>
    </source>
</evidence>
<gene>
    <name evidence="2" type="ORF">Taro_034639</name>
</gene>
<proteinExistence type="predicted"/>
<evidence type="ECO:0000256" key="1">
    <source>
        <dbReference type="SAM" id="Phobius"/>
    </source>
</evidence>
<feature type="non-terminal residue" evidence="2">
    <location>
        <position position="1"/>
    </location>
</feature>
<keyword evidence="1" id="KW-0812">Transmembrane</keyword>
<dbReference type="EMBL" id="NMUH01002751">
    <property type="protein sequence ID" value="MQM01880.1"/>
    <property type="molecule type" value="Genomic_DNA"/>
</dbReference>
<evidence type="ECO:0000313" key="3">
    <source>
        <dbReference type="Proteomes" id="UP000652761"/>
    </source>
</evidence>
<reference evidence="2" key="1">
    <citation type="submission" date="2017-07" db="EMBL/GenBank/DDBJ databases">
        <title>Taro Niue Genome Assembly and Annotation.</title>
        <authorList>
            <person name="Atibalentja N."/>
            <person name="Keating K."/>
            <person name="Fields C.J."/>
        </authorList>
    </citation>
    <scope>NUCLEOTIDE SEQUENCE</scope>
    <source>
        <strain evidence="2">Niue_2</strain>
        <tissue evidence="2">Leaf</tissue>
    </source>
</reference>
<protein>
    <submittedName>
        <fullName evidence="2">Uncharacterized protein</fullName>
    </submittedName>
</protein>
<dbReference type="AlphaFoldDB" id="A0A843WG33"/>
<name>A0A843WG33_COLES</name>
<feature type="transmembrane region" description="Helical" evidence="1">
    <location>
        <begin position="30"/>
        <end position="54"/>
    </location>
</feature>
<organism evidence="2 3">
    <name type="scientific">Colocasia esculenta</name>
    <name type="common">Wild taro</name>
    <name type="synonym">Arum esculentum</name>
    <dbReference type="NCBI Taxonomy" id="4460"/>
    <lineage>
        <taxon>Eukaryota</taxon>
        <taxon>Viridiplantae</taxon>
        <taxon>Streptophyta</taxon>
        <taxon>Embryophyta</taxon>
        <taxon>Tracheophyta</taxon>
        <taxon>Spermatophyta</taxon>
        <taxon>Magnoliopsida</taxon>
        <taxon>Liliopsida</taxon>
        <taxon>Araceae</taxon>
        <taxon>Aroideae</taxon>
        <taxon>Colocasieae</taxon>
        <taxon>Colocasia</taxon>
    </lineage>
</organism>
<sequence length="145" mass="15753">FPSGDPAVERPVGSCGVAERLRGARRRRSCVVKALVWVRFFVIGILLVCLPAVAMARRVATSEEASARSGATLSRRGWRSRSRQGFCRDALLGRNKGCRGALPRRDGVATALGVVTVPVLPRVLPWAQLCVDVCPRAGLALRTFW</sequence>
<keyword evidence="1" id="KW-1133">Transmembrane helix</keyword>
<comment type="caution">
    <text evidence="2">The sequence shown here is derived from an EMBL/GenBank/DDBJ whole genome shotgun (WGS) entry which is preliminary data.</text>
</comment>